<name>A0A3B0BVL6_9FLAO</name>
<sequence length="49" mass="5727">MRFTAFWINRWLENIIPRLNPIQVTEGGNMLACKLEKEYSNRNLSSALS</sequence>
<dbReference type="OrthoDB" id="9813184at2"/>
<reference evidence="1 2" key="1">
    <citation type="submission" date="2018-10" db="EMBL/GenBank/DDBJ databases">
        <title>Ulvibacterium marinum gen. nov., sp. nov., a novel marine bacterium of the family Flavobacteriaceae, isolated from a culture of the green alga Ulva prolifera.</title>
        <authorList>
            <person name="Zhang Z."/>
        </authorList>
    </citation>
    <scope>NUCLEOTIDE SEQUENCE [LARGE SCALE GENOMIC DNA]</scope>
    <source>
        <strain evidence="1 2">CCMM003</strain>
    </source>
</reference>
<protein>
    <submittedName>
        <fullName evidence="1">Uncharacterized protein</fullName>
    </submittedName>
</protein>
<gene>
    <name evidence="1" type="ORF">D7Z94_24815</name>
</gene>
<organism evidence="1 2">
    <name type="scientific">Ulvibacterium marinum</name>
    <dbReference type="NCBI Taxonomy" id="2419782"/>
    <lineage>
        <taxon>Bacteria</taxon>
        <taxon>Pseudomonadati</taxon>
        <taxon>Bacteroidota</taxon>
        <taxon>Flavobacteriia</taxon>
        <taxon>Flavobacteriales</taxon>
        <taxon>Flavobacteriaceae</taxon>
        <taxon>Ulvibacterium</taxon>
    </lineage>
</organism>
<evidence type="ECO:0000313" key="2">
    <source>
        <dbReference type="Proteomes" id="UP000276603"/>
    </source>
</evidence>
<evidence type="ECO:0000313" key="1">
    <source>
        <dbReference type="EMBL" id="RKN77000.1"/>
    </source>
</evidence>
<accession>A0A3B0BVL6</accession>
<dbReference type="AlphaFoldDB" id="A0A3B0BVL6"/>
<keyword evidence="2" id="KW-1185">Reference proteome</keyword>
<dbReference type="Proteomes" id="UP000276603">
    <property type="component" value="Unassembled WGS sequence"/>
</dbReference>
<dbReference type="EMBL" id="RBCJ01000006">
    <property type="protein sequence ID" value="RKN77000.1"/>
    <property type="molecule type" value="Genomic_DNA"/>
</dbReference>
<comment type="caution">
    <text evidence="1">The sequence shown here is derived from an EMBL/GenBank/DDBJ whole genome shotgun (WGS) entry which is preliminary data.</text>
</comment>
<proteinExistence type="predicted"/>